<evidence type="ECO:0000256" key="1">
    <source>
        <dbReference type="ARBA" id="ARBA00022884"/>
    </source>
</evidence>
<protein>
    <recommendedName>
        <fullName evidence="4">RRM domain-containing protein</fullName>
    </recommendedName>
</protein>
<feature type="region of interest" description="Disordered" evidence="3">
    <location>
        <begin position="192"/>
        <end position="216"/>
    </location>
</feature>
<feature type="compositionally biased region" description="Basic and acidic residues" evidence="3">
    <location>
        <begin position="53"/>
        <end position="75"/>
    </location>
</feature>
<organism evidence="5 6">
    <name type="scientific">Corynascus novoguineensis</name>
    <dbReference type="NCBI Taxonomy" id="1126955"/>
    <lineage>
        <taxon>Eukaryota</taxon>
        <taxon>Fungi</taxon>
        <taxon>Dikarya</taxon>
        <taxon>Ascomycota</taxon>
        <taxon>Pezizomycotina</taxon>
        <taxon>Sordariomycetes</taxon>
        <taxon>Sordariomycetidae</taxon>
        <taxon>Sordariales</taxon>
        <taxon>Chaetomiaceae</taxon>
        <taxon>Corynascus</taxon>
    </lineage>
</organism>
<dbReference type="InterPro" id="IPR052462">
    <property type="entry name" value="SLIRP/GR-RBP-like"/>
</dbReference>
<sequence length="305" mass="34053">HSLRRAVFRSAASRTVSTATRITPFATRTTPECSAIKASSPQAIRFFSQTAHRATEDKQLEEAQRRSEEDFERQAAADAQQDVEESIANTEADIQEAMQETSPPSNAKQAARGQQSQNTAFVRNIVFELTEEHLTKAFSKYGNVTKVYIARDPRGMSKGYGFVSFESAEELKAACDNVNGSFWHGRRITCIPRAPEGRSGSKQKDNRHRNSPDHPTQQLFVGNIPYETTDAELNRLFRGMDNLGDVRVAVDRTTGWPRGFAHADFNTVEAAVEAKKKLEGVKLGNRLLRIDFAEGYTRKLPRSGN</sequence>
<comment type="caution">
    <text evidence="5">The sequence shown here is derived from an EMBL/GenBank/DDBJ whole genome shotgun (WGS) entry which is preliminary data.</text>
</comment>
<feature type="compositionally biased region" description="Basic and acidic residues" evidence="3">
    <location>
        <begin position="202"/>
        <end position="212"/>
    </location>
</feature>
<dbReference type="InterPro" id="IPR000504">
    <property type="entry name" value="RRM_dom"/>
</dbReference>
<dbReference type="EMBL" id="MU857705">
    <property type="protein sequence ID" value="KAK4245272.1"/>
    <property type="molecule type" value="Genomic_DNA"/>
</dbReference>
<dbReference type="InterPro" id="IPR035979">
    <property type="entry name" value="RBD_domain_sf"/>
</dbReference>
<dbReference type="PROSITE" id="PS50102">
    <property type="entry name" value="RRM"/>
    <property type="match status" value="2"/>
</dbReference>
<feature type="compositionally biased region" description="Polar residues" evidence="3">
    <location>
        <begin position="98"/>
        <end position="117"/>
    </location>
</feature>
<proteinExistence type="predicted"/>
<dbReference type="InterPro" id="IPR003954">
    <property type="entry name" value="RRM_euk-type"/>
</dbReference>
<dbReference type="PANTHER" id="PTHR48027">
    <property type="entry name" value="HETEROGENEOUS NUCLEAR RIBONUCLEOPROTEIN 87F-RELATED"/>
    <property type="match status" value="1"/>
</dbReference>
<dbReference type="Proteomes" id="UP001303647">
    <property type="component" value="Unassembled WGS sequence"/>
</dbReference>
<feature type="region of interest" description="Disordered" evidence="3">
    <location>
        <begin position="53"/>
        <end position="117"/>
    </location>
</feature>
<dbReference type="Pfam" id="PF00076">
    <property type="entry name" value="RRM_1"/>
    <property type="match status" value="2"/>
</dbReference>
<evidence type="ECO:0000259" key="4">
    <source>
        <dbReference type="PROSITE" id="PS50102"/>
    </source>
</evidence>
<evidence type="ECO:0000256" key="3">
    <source>
        <dbReference type="SAM" id="MobiDB-lite"/>
    </source>
</evidence>
<evidence type="ECO:0000313" key="5">
    <source>
        <dbReference type="EMBL" id="KAK4245272.1"/>
    </source>
</evidence>
<feature type="domain" description="RRM" evidence="4">
    <location>
        <begin position="118"/>
        <end position="188"/>
    </location>
</feature>
<evidence type="ECO:0000256" key="2">
    <source>
        <dbReference type="PROSITE-ProRule" id="PRU00176"/>
    </source>
</evidence>
<keyword evidence="6" id="KW-1185">Reference proteome</keyword>
<feature type="domain" description="RRM" evidence="4">
    <location>
        <begin position="217"/>
        <end position="295"/>
    </location>
</feature>
<dbReference type="AlphaFoldDB" id="A0AAN7CQ98"/>
<reference evidence="5" key="2">
    <citation type="submission" date="2023-05" db="EMBL/GenBank/DDBJ databases">
        <authorList>
            <consortium name="Lawrence Berkeley National Laboratory"/>
            <person name="Steindorff A."/>
            <person name="Hensen N."/>
            <person name="Bonometti L."/>
            <person name="Westerberg I."/>
            <person name="Brannstrom I.O."/>
            <person name="Guillou S."/>
            <person name="Cros-Aarteil S."/>
            <person name="Calhoun S."/>
            <person name="Haridas S."/>
            <person name="Kuo A."/>
            <person name="Mondo S."/>
            <person name="Pangilinan J."/>
            <person name="Riley R."/>
            <person name="Labutti K."/>
            <person name="Andreopoulos B."/>
            <person name="Lipzen A."/>
            <person name="Chen C."/>
            <person name="Yanf M."/>
            <person name="Daum C."/>
            <person name="Ng V."/>
            <person name="Clum A."/>
            <person name="Ohm R."/>
            <person name="Martin F."/>
            <person name="Silar P."/>
            <person name="Natvig D."/>
            <person name="Lalanne C."/>
            <person name="Gautier V."/>
            <person name="Ament-Velasquez S.L."/>
            <person name="Kruys A."/>
            <person name="Hutchinson M.I."/>
            <person name="Powell A.J."/>
            <person name="Barry K."/>
            <person name="Miller A.N."/>
            <person name="Grigoriev I.V."/>
            <person name="Debuchy R."/>
            <person name="Gladieux P."/>
            <person name="Thoren M.H."/>
            <person name="Johannesson H."/>
        </authorList>
    </citation>
    <scope>NUCLEOTIDE SEQUENCE</scope>
    <source>
        <strain evidence="5">CBS 359.72</strain>
    </source>
</reference>
<evidence type="ECO:0000313" key="6">
    <source>
        <dbReference type="Proteomes" id="UP001303647"/>
    </source>
</evidence>
<dbReference type="InterPro" id="IPR012677">
    <property type="entry name" value="Nucleotide-bd_a/b_plait_sf"/>
</dbReference>
<dbReference type="CDD" id="cd00590">
    <property type="entry name" value="RRM_SF"/>
    <property type="match status" value="1"/>
</dbReference>
<reference evidence="5" key="1">
    <citation type="journal article" date="2023" name="Mol. Phylogenet. Evol.">
        <title>Genome-scale phylogeny and comparative genomics of the fungal order Sordariales.</title>
        <authorList>
            <person name="Hensen N."/>
            <person name="Bonometti L."/>
            <person name="Westerberg I."/>
            <person name="Brannstrom I.O."/>
            <person name="Guillou S."/>
            <person name="Cros-Aarteil S."/>
            <person name="Calhoun S."/>
            <person name="Haridas S."/>
            <person name="Kuo A."/>
            <person name="Mondo S."/>
            <person name="Pangilinan J."/>
            <person name="Riley R."/>
            <person name="LaButti K."/>
            <person name="Andreopoulos B."/>
            <person name="Lipzen A."/>
            <person name="Chen C."/>
            <person name="Yan M."/>
            <person name="Daum C."/>
            <person name="Ng V."/>
            <person name="Clum A."/>
            <person name="Steindorff A."/>
            <person name="Ohm R.A."/>
            <person name="Martin F."/>
            <person name="Silar P."/>
            <person name="Natvig D.O."/>
            <person name="Lalanne C."/>
            <person name="Gautier V."/>
            <person name="Ament-Velasquez S.L."/>
            <person name="Kruys A."/>
            <person name="Hutchinson M.I."/>
            <person name="Powell A.J."/>
            <person name="Barry K."/>
            <person name="Miller A.N."/>
            <person name="Grigoriev I.V."/>
            <person name="Debuchy R."/>
            <person name="Gladieux P."/>
            <person name="Hiltunen Thoren M."/>
            <person name="Johannesson H."/>
        </authorList>
    </citation>
    <scope>NUCLEOTIDE SEQUENCE</scope>
    <source>
        <strain evidence="5">CBS 359.72</strain>
    </source>
</reference>
<feature type="non-terminal residue" evidence="5">
    <location>
        <position position="1"/>
    </location>
</feature>
<dbReference type="SMART" id="SM00360">
    <property type="entry name" value="RRM"/>
    <property type="match status" value="2"/>
</dbReference>
<dbReference type="SMART" id="SM00361">
    <property type="entry name" value="RRM_1"/>
    <property type="match status" value="1"/>
</dbReference>
<accession>A0AAN7CQ98</accession>
<gene>
    <name evidence="5" type="ORF">C7999DRAFT_16497</name>
</gene>
<name>A0AAN7CQ98_9PEZI</name>
<dbReference type="GO" id="GO:0003723">
    <property type="term" value="F:RNA binding"/>
    <property type="evidence" value="ECO:0007669"/>
    <property type="project" value="UniProtKB-UniRule"/>
</dbReference>
<dbReference type="Gene3D" id="3.30.70.330">
    <property type="match status" value="2"/>
</dbReference>
<keyword evidence="1 2" id="KW-0694">RNA-binding</keyword>
<dbReference type="SUPFAM" id="SSF54928">
    <property type="entry name" value="RNA-binding domain, RBD"/>
    <property type="match status" value="2"/>
</dbReference>